<accession>A0ABM8VA28</accession>
<evidence type="ECO:0000313" key="2">
    <source>
        <dbReference type="EMBL" id="CAG7615272.1"/>
    </source>
</evidence>
<dbReference type="GO" id="GO:0050114">
    <property type="term" value="F:myo-inosose-2 dehydratase activity"/>
    <property type="evidence" value="ECO:0007669"/>
    <property type="project" value="UniProtKB-EC"/>
</dbReference>
<evidence type="ECO:0000259" key="1">
    <source>
        <dbReference type="Pfam" id="PF01261"/>
    </source>
</evidence>
<dbReference type="EC" id="4.2.1.44" evidence="2"/>
<organism evidence="2 3">
    <name type="scientific">Paenibacillus allorhizosphaerae</name>
    <dbReference type="NCBI Taxonomy" id="2849866"/>
    <lineage>
        <taxon>Bacteria</taxon>
        <taxon>Bacillati</taxon>
        <taxon>Bacillota</taxon>
        <taxon>Bacilli</taxon>
        <taxon>Bacillales</taxon>
        <taxon>Paenibacillaceae</taxon>
        <taxon>Paenibacillus</taxon>
    </lineage>
</organism>
<dbReference type="PANTHER" id="PTHR12110">
    <property type="entry name" value="HYDROXYPYRUVATE ISOMERASE"/>
    <property type="match status" value="1"/>
</dbReference>
<keyword evidence="2" id="KW-0456">Lyase</keyword>
<dbReference type="PANTHER" id="PTHR12110:SF21">
    <property type="entry name" value="XYLOSE ISOMERASE-LIKE TIM BARREL DOMAIN-CONTAINING PROTEIN"/>
    <property type="match status" value="1"/>
</dbReference>
<keyword evidence="3" id="KW-1185">Reference proteome</keyword>
<dbReference type="Pfam" id="PF01261">
    <property type="entry name" value="AP_endonuc_2"/>
    <property type="match status" value="1"/>
</dbReference>
<comment type="caution">
    <text evidence="2">The sequence shown here is derived from an EMBL/GenBank/DDBJ whole genome shotgun (WGS) entry which is preliminary data.</text>
</comment>
<dbReference type="EMBL" id="CAJVCE010000001">
    <property type="protein sequence ID" value="CAG7615272.1"/>
    <property type="molecule type" value="Genomic_DNA"/>
</dbReference>
<dbReference type="InterPro" id="IPR050312">
    <property type="entry name" value="IolE/XylAMocC-like"/>
</dbReference>
<protein>
    <submittedName>
        <fullName evidence="2">Inosose dehydratase</fullName>
        <ecNumber evidence="2">4.2.1.44</ecNumber>
    </submittedName>
</protein>
<evidence type="ECO:0000313" key="3">
    <source>
        <dbReference type="Proteomes" id="UP000730618"/>
    </source>
</evidence>
<dbReference type="Proteomes" id="UP000730618">
    <property type="component" value="Unassembled WGS sequence"/>
</dbReference>
<dbReference type="InterPro" id="IPR013022">
    <property type="entry name" value="Xyl_isomerase-like_TIM-brl"/>
</dbReference>
<dbReference type="RefSeq" id="WP_218096544.1">
    <property type="nucleotide sequence ID" value="NZ_CAJVCE010000001.1"/>
</dbReference>
<sequence length="289" mass="31682">MKTALFTGVLRDAAFGDVVRLAAEIGYDGLEIRALSHLKPDSTVEEVKEMRRIADHYGLAIPVIYSNISGQYAKATEAEAMQKLELLKRYTEWAAELGATMVCHGPGGPAPGKATGEDFDRAAYWLRQAADILWQGDIRLIMEIHHNGLVETIDSTLKLLNAIDLSHVGAILDPGNMAIAGEEYGAGAVARLGTHLLHVHAKDVRFYEEPPVTRKAGTYGDKIFTVELMGTGHVDHQPAYRALLASGYEGYVSLEAQVADVRPEDIARHEFRELELAMLKSKSEIDSSK</sequence>
<reference evidence="2 3" key="1">
    <citation type="submission" date="2021-06" db="EMBL/GenBank/DDBJ databases">
        <authorList>
            <person name="Criscuolo A."/>
        </authorList>
    </citation>
    <scope>NUCLEOTIDE SEQUENCE [LARGE SCALE GENOMIC DNA]</scope>
    <source>
        <strain evidence="3">CIP 111802</strain>
    </source>
</reference>
<proteinExistence type="predicted"/>
<feature type="domain" description="Xylose isomerase-like TIM barrel" evidence="1">
    <location>
        <begin position="19"/>
        <end position="273"/>
    </location>
</feature>
<name>A0ABM8VA28_9BACL</name>
<gene>
    <name evidence="2" type="primary">iolE_1</name>
    <name evidence="2" type="ORF">PAECIP111802_00153</name>
</gene>